<dbReference type="PROSITE" id="PS50304">
    <property type="entry name" value="TUDOR"/>
    <property type="match status" value="2"/>
</dbReference>
<dbReference type="EMBL" id="VTPC01002229">
    <property type="protein sequence ID" value="KAF2900386.1"/>
    <property type="molecule type" value="Genomic_DNA"/>
</dbReference>
<dbReference type="SUPFAM" id="SSF63748">
    <property type="entry name" value="Tudor/PWWP/MBT"/>
    <property type="match status" value="3"/>
</dbReference>
<dbReference type="Proteomes" id="UP000801492">
    <property type="component" value="Unassembled WGS sequence"/>
</dbReference>
<dbReference type="PANTHER" id="PTHR16442:SF1">
    <property type="entry name" value="RING FINGER PROTEIN 17"/>
    <property type="match status" value="1"/>
</dbReference>
<evidence type="ECO:0000256" key="1">
    <source>
        <dbReference type="SAM" id="MobiDB-lite"/>
    </source>
</evidence>
<evidence type="ECO:0000259" key="2">
    <source>
        <dbReference type="PROSITE" id="PS50304"/>
    </source>
</evidence>
<feature type="region of interest" description="Disordered" evidence="1">
    <location>
        <begin position="113"/>
        <end position="327"/>
    </location>
</feature>
<dbReference type="OrthoDB" id="10023235at2759"/>
<gene>
    <name evidence="3" type="ORF">ILUMI_05809</name>
</gene>
<reference evidence="3" key="1">
    <citation type="submission" date="2019-08" db="EMBL/GenBank/DDBJ databases">
        <title>The genome of the North American firefly Photinus pyralis.</title>
        <authorList>
            <consortium name="Photinus pyralis genome working group"/>
            <person name="Fallon T.R."/>
            <person name="Sander Lower S.E."/>
            <person name="Weng J.-K."/>
        </authorList>
    </citation>
    <scope>NUCLEOTIDE SEQUENCE</scope>
    <source>
        <strain evidence="3">TRF0915ILg1</strain>
        <tissue evidence="3">Whole body</tissue>
    </source>
</reference>
<dbReference type="CDD" id="cd20379">
    <property type="entry name" value="Tudor_dTUD-like"/>
    <property type="match status" value="1"/>
</dbReference>
<evidence type="ECO:0000313" key="4">
    <source>
        <dbReference type="Proteomes" id="UP000801492"/>
    </source>
</evidence>
<feature type="domain" description="Tudor" evidence="2">
    <location>
        <begin position="794"/>
        <end position="850"/>
    </location>
</feature>
<accession>A0A8K0DAF8</accession>
<keyword evidence="4" id="KW-1185">Reference proteome</keyword>
<protein>
    <recommendedName>
        <fullName evidence="2">Tudor domain-containing protein</fullName>
    </recommendedName>
</protein>
<feature type="compositionally biased region" description="Polar residues" evidence="1">
    <location>
        <begin position="264"/>
        <end position="325"/>
    </location>
</feature>
<dbReference type="Gene3D" id="2.30.30.140">
    <property type="match status" value="3"/>
</dbReference>
<feature type="compositionally biased region" description="Polar residues" evidence="1">
    <location>
        <begin position="196"/>
        <end position="208"/>
    </location>
</feature>
<organism evidence="3 4">
    <name type="scientific">Ignelater luminosus</name>
    <name type="common">Cucubano</name>
    <name type="synonym">Pyrophorus luminosus</name>
    <dbReference type="NCBI Taxonomy" id="2038154"/>
    <lineage>
        <taxon>Eukaryota</taxon>
        <taxon>Metazoa</taxon>
        <taxon>Ecdysozoa</taxon>
        <taxon>Arthropoda</taxon>
        <taxon>Hexapoda</taxon>
        <taxon>Insecta</taxon>
        <taxon>Pterygota</taxon>
        <taxon>Neoptera</taxon>
        <taxon>Endopterygota</taxon>
        <taxon>Coleoptera</taxon>
        <taxon>Polyphaga</taxon>
        <taxon>Elateriformia</taxon>
        <taxon>Elateroidea</taxon>
        <taxon>Elateridae</taxon>
        <taxon>Agrypninae</taxon>
        <taxon>Pyrophorini</taxon>
        <taxon>Ignelater</taxon>
    </lineage>
</organism>
<comment type="caution">
    <text evidence="3">The sequence shown here is derived from an EMBL/GenBank/DDBJ whole genome shotgun (WGS) entry which is preliminary data.</text>
</comment>
<sequence length="916" mass="103269">MASRYNDNEVAAYAGNLVYVDVFGRVLDTFESDDGEVYVPVSELKKSGFEVFLAGSLPRPGQIFDEQLYQQFENYLQIKAAKFLMRSNLKVPEERVSRTISTLKQKYVEYHKSDSTVTNRNGMLTVTTPVRTSPRQEPPQQSNRLSWNQSKSQPRRSFNESSSDTQSNRNYQRMRSHNDESFDTQSSGVAYKGRGRNNNESSDNQFNSDVYKGRGRTTQSGSDNHNRGHARNNNDQSRNNKQNTNKPGHLRNSNTKRDAGEPKSSLNLTDRSPFQESENAGKQSSNPRQDFTKSGSSKPQKLWENQSTLTSPNVKPSLRPPQSMNHKVELETTTATKLAEKSKPQRKIAVENISTFGFLQCTKMLSDETFVGAAMPSEYAEQVLTLEEIKDDIKVDASYKPNVGDLVAVLKEDDLYARSIILSNLNNKYECALIDYGVIISVDQVCCLPDKYKDIPEFACECKADSQTVRELFKKSVDDLHSLEIKEPSVLTVTIADSTDSYIVHADRWDPFKTYKLVSPTTTSQETQKTYTVKLNKCQLKSEDLVMIIAQEEGSLFVRTKEGSARLKEVIQEISSLEAENLEKEPEVNQMVLGIYNNCYYRAKVVSVKDSSAFVHYIDYGNSDTVSTKELKNVNEKLANIDHTLMKIKLHGFVDKQFSIKALSCLNECCEKREKLIVVAKDGDNAFDLLFKDKSSLSERLTALDKPEVQKPPVLEKTAPSSSTPVQSSSFSKLTDIPKCKLQKGKNIAMCLFAGDLSQGIVTFCLADDESTSAMADLAEKIKEHVEKDDKPHRPQMNEVCLAGFEGEWFRAAYLVESDNEFGMFYLDYGNSQSTTEANIRKMPKELVNIRCSAAFCNLEGLTNEKEEVDEPLLSALKSLLLENEIYEIEVVKESEQCYIITIPSVYSKLKEKGLL</sequence>
<dbReference type="Pfam" id="PF00567">
    <property type="entry name" value="TUDOR"/>
    <property type="match status" value="3"/>
</dbReference>
<feature type="compositionally biased region" description="Polar residues" evidence="1">
    <location>
        <begin position="115"/>
        <end position="173"/>
    </location>
</feature>
<feature type="compositionally biased region" description="Low complexity" evidence="1">
    <location>
        <begin position="231"/>
        <end position="245"/>
    </location>
</feature>
<feature type="domain" description="Tudor" evidence="2">
    <location>
        <begin position="585"/>
        <end position="641"/>
    </location>
</feature>
<proteinExistence type="predicted"/>
<dbReference type="SMART" id="SM00333">
    <property type="entry name" value="TUDOR"/>
    <property type="match status" value="3"/>
</dbReference>
<dbReference type="InterPro" id="IPR002999">
    <property type="entry name" value="Tudor"/>
</dbReference>
<dbReference type="PANTHER" id="PTHR16442">
    <property type="entry name" value="RING FINGER PROTEIN 17"/>
    <property type="match status" value="1"/>
</dbReference>
<feature type="compositionally biased region" description="Low complexity" evidence="1">
    <location>
        <begin position="721"/>
        <end position="731"/>
    </location>
</feature>
<dbReference type="AlphaFoldDB" id="A0A8K0DAF8"/>
<evidence type="ECO:0000313" key="3">
    <source>
        <dbReference type="EMBL" id="KAF2900386.1"/>
    </source>
</evidence>
<name>A0A8K0DAF8_IGNLU</name>
<feature type="region of interest" description="Disordered" evidence="1">
    <location>
        <begin position="708"/>
        <end position="731"/>
    </location>
</feature>